<evidence type="ECO:0000313" key="11">
    <source>
        <dbReference type="EMBL" id="OOP95686.1"/>
    </source>
</evidence>
<protein>
    <recommendedName>
        <fullName evidence="8">Methyltransferase</fullName>
        <ecNumber evidence="8">2.1.1.-</ecNumber>
    </recommendedName>
</protein>
<comment type="caution">
    <text evidence="10">The sequence shown here is derived from an EMBL/GenBank/DDBJ whole genome shotgun (WGS) entry which is preliminary data.</text>
</comment>
<dbReference type="Gene3D" id="3.40.50.150">
    <property type="entry name" value="Vaccinia Virus protein VP39"/>
    <property type="match status" value="1"/>
</dbReference>
<dbReference type="REBASE" id="106043">
    <property type="entry name" value="M.Hpy499ORF5855P"/>
</dbReference>
<evidence type="ECO:0000256" key="8">
    <source>
        <dbReference type="RuleBase" id="RU362026"/>
    </source>
</evidence>
<dbReference type="EMBL" id="MUOR01000034">
    <property type="protein sequence ID" value="OOP95686.1"/>
    <property type="molecule type" value="Genomic_DNA"/>
</dbReference>
<dbReference type="Pfam" id="PF01555">
    <property type="entry name" value="N6_N4_Mtase"/>
    <property type="match status" value="1"/>
</dbReference>
<evidence type="ECO:0000313" key="10">
    <source>
        <dbReference type="EMBL" id="MDZ7550829.1"/>
    </source>
</evidence>
<dbReference type="GO" id="GO:0008170">
    <property type="term" value="F:N-methyltransferase activity"/>
    <property type="evidence" value="ECO:0007669"/>
    <property type="project" value="InterPro"/>
</dbReference>
<keyword evidence="6" id="KW-0238">DNA-binding</keyword>
<dbReference type="GO" id="GO:0003677">
    <property type="term" value="F:DNA binding"/>
    <property type="evidence" value="ECO:0007669"/>
    <property type="project" value="UniProtKB-KW"/>
</dbReference>
<accession>A0A0B2ESP6</accession>
<dbReference type="PROSITE" id="PS00093">
    <property type="entry name" value="N4_MTASE"/>
    <property type="match status" value="1"/>
</dbReference>
<name>A0A0B2ESP6_HELPX</name>
<sequence>MPTISKNKPYSFIKNLEFYTIKRIKDMGSHPSEDHLNKLLELFKQDLSIDLKREIASSIGRQLDDDIIYNFLKQEAFKEHYMEVVYQFLRTALYKSKDMRFAKLCDDLLQYYQNENMQKMKQYYDYRHTKKPPLKIIENIIKKPSLLIGDNAQTLNKIVPNSINLIFTSPPYYNARIYSDYKNYKDYLNAMSQSLKACFRVLEEGRFIIINVSPVITKRAGREFESVRYPIHFDFHQILIDNGFYFVDEILWIKPDFSVPNRIGGYLQNKKPLGYKPNCVSESLLVYRKKAPFLLDKNIKIAEKRLKPSKQNNTLFGKKELPIETTNCWYITPKSSKDHPAVFPESLCERVLNYYSFENEVVCDPFAGSGTFGMVAKSMGRIPLLCEQHPKYAQNLIKLGFKEI</sequence>
<evidence type="ECO:0000259" key="9">
    <source>
        <dbReference type="Pfam" id="PF01555"/>
    </source>
</evidence>
<evidence type="ECO:0000256" key="7">
    <source>
        <dbReference type="ARBA" id="ARBA00049120"/>
    </source>
</evidence>
<comment type="similarity">
    <text evidence="1">Belongs to the N(4)/N(6)-methyltransferase family. N(4) subfamily.</text>
</comment>
<dbReference type="GO" id="GO:0015667">
    <property type="term" value="F:site-specific DNA-methyltransferase (cytosine-N4-specific) activity"/>
    <property type="evidence" value="ECO:0007669"/>
    <property type="project" value="UniProtKB-EC"/>
</dbReference>
<dbReference type="EMBL" id="JAXMRN010000010">
    <property type="protein sequence ID" value="MDZ7550829.1"/>
    <property type="molecule type" value="Genomic_DNA"/>
</dbReference>
<dbReference type="InterPro" id="IPR017985">
    <property type="entry name" value="MeTrfase_CN4_CS"/>
</dbReference>
<evidence type="ECO:0000256" key="1">
    <source>
        <dbReference type="ARBA" id="ARBA00010203"/>
    </source>
</evidence>
<keyword evidence="4" id="KW-0949">S-adenosyl-L-methionine</keyword>
<proteinExistence type="inferred from homology"/>
<keyword evidence="3" id="KW-0808">Transferase</keyword>
<dbReference type="EC" id="2.1.1.-" evidence="8"/>
<dbReference type="PRINTS" id="PR00508">
    <property type="entry name" value="S21N4MTFRASE"/>
</dbReference>
<keyword evidence="5" id="KW-0680">Restriction system</keyword>
<dbReference type="RefSeq" id="WP_001142353.1">
    <property type="nucleotide sequence ID" value="NZ_BSLE01000014.1"/>
</dbReference>
<dbReference type="SUPFAM" id="SSF53335">
    <property type="entry name" value="S-adenosyl-L-methionine-dependent methyltransferases"/>
    <property type="match status" value="1"/>
</dbReference>
<dbReference type="InterPro" id="IPR029063">
    <property type="entry name" value="SAM-dependent_MTases_sf"/>
</dbReference>
<dbReference type="Proteomes" id="UP001294612">
    <property type="component" value="Unassembled WGS sequence"/>
</dbReference>
<evidence type="ECO:0000256" key="2">
    <source>
        <dbReference type="ARBA" id="ARBA00022603"/>
    </source>
</evidence>
<evidence type="ECO:0000256" key="3">
    <source>
        <dbReference type="ARBA" id="ARBA00022679"/>
    </source>
</evidence>
<dbReference type="InterPro" id="IPR002941">
    <property type="entry name" value="DNA_methylase_N4/N6"/>
</dbReference>
<dbReference type="InterPro" id="IPR001091">
    <property type="entry name" value="RM_Methyltransferase"/>
</dbReference>
<organism evidence="10 13">
    <name type="scientific">Helicobacter pylori</name>
    <name type="common">Campylobacter pylori</name>
    <dbReference type="NCBI Taxonomy" id="210"/>
    <lineage>
        <taxon>Bacteria</taxon>
        <taxon>Pseudomonadati</taxon>
        <taxon>Campylobacterota</taxon>
        <taxon>Epsilonproteobacteria</taxon>
        <taxon>Campylobacterales</taxon>
        <taxon>Helicobacteraceae</taxon>
        <taxon>Helicobacter</taxon>
    </lineage>
</organism>
<dbReference type="Proteomes" id="UP000318399">
    <property type="component" value="Unassembled WGS sequence"/>
</dbReference>
<evidence type="ECO:0000256" key="6">
    <source>
        <dbReference type="ARBA" id="ARBA00023125"/>
    </source>
</evidence>
<reference evidence="10" key="2">
    <citation type="submission" date="2023-10" db="EMBL/GenBank/DDBJ databases">
        <title>First insite into the whole-genome sequence variations in clarithromycin resistant Helicobacter pylori clinical isolates in Russia.</title>
        <authorList>
            <person name="Starkova D.A."/>
            <person name="Svarval A.V."/>
            <person name="Polev D.E."/>
            <person name="Saitova A.T."/>
            <person name="Gladyshev N.S."/>
            <person name="Egorova S.A."/>
        </authorList>
    </citation>
    <scope>NUCLEOTIDE SEQUENCE</scope>
    <source>
        <strain evidence="10">HP290</strain>
    </source>
</reference>
<evidence type="ECO:0000313" key="12">
    <source>
        <dbReference type="Proteomes" id="UP000318399"/>
    </source>
</evidence>
<dbReference type="GO" id="GO:0009307">
    <property type="term" value="P:DNA restriction-modification system"/>
    <property type="evidence" value="ECO:0007669"/>
    <property type="project" value="UniProtKB-KW"/>
</dbReference>
<gene>
    <name evidence="11" type="ORF">B0X41_03935</name>
    <name evidence="10" type="ORF">RGC63_03800</name>
</gene>
<dbReference type="GO" id="GO:0032259">
    <property type="term" value="P:methylation"/>
    <property type="evidence" value="ECO:0007669"/>
    <property type="project" value="UniProtKB-KW"/>
</dbReference>
<keyword evidence="2 11" id="KW-0489">Methyltransferase</keyword>
<evidence type="ECO:0000313" key="13">
    <source>
        <dbReference type="Proteomes" id="UP001294612"/>
    </source>
</evidence>
<dbReference type="REBASE" id="477156">
    <property type="entry name" value="M.HpyLIM9IV"/>
</dbReference>
<evidence type="ECO:0000256" key="4">
    <source>
        <dbReference type="ARBA" id="ARBA00022691"/>
    </source>
</evidence>
<evidence type="ECO:0000256" key="5">
    <source>
        <dbReference type="ARBA" id="ARBA00022747"/>
    </source>
</evidence>
<feature type="domain" description="DNA methylase N-4/N-6" evidence="9">
    <location>
        <begin position="163"/>
        <end position="394"/>
    </location>
</feature>
<reference evidence="11 12" key="1">
    <citation type="journal article" date="2017" name="Front. Cell. Infect. Microbiol.">
        <title>Whole Genome Sequence and Phylogenetic Analysis Show Helicobacter pylori Strains from Latin America Have Followed a Unique Evolution Pathway.</title>
        <authorList>
            <person name="Munoz-Ramirez Z.Y."/>
            <person name="Mendez-Tenorio A."/>
            <person name="Kato I."/>
            <person name="Bravo M.M."/>
            <person name="Rizzato C."/>
            <person name="Thorell K."/>
            <person name="Torres R.C."/>
            <person name="Aviles-Jimenez F."/>
            <person name="Camorlinga M."/>
            <person name="Canzian F."/>
            <person name="Torres J."/>
        </authorList>
    </citation>
    <scope>NUCLEOTIDE SEQUENCE [LARGE SCALE GENOMIC DNA]</scope>
    <source>
        <strain evidence="11 12">CC26084</strain>
    </source>
</reference>
<dbReference type="AlphaFoldDB" id="A0A0B2ESP6"/>
<dbReference type="REBASE" id="131710">
    <property type="entry name" value="M.Hpy7CORF3265P"/>
</dbReference>
<comment type="catalytic activity">
    <reaction evidence="7">
        <text>a 2'-deoxycytidine in DNA + S-adenosyl-L-methionine = an N(4)-methyl-2'-deoxycytidine in DNA + S-adenosyl-L-homocysteine + H(+)</text>
        <dbReference type="Rhea" id="RHEA:16857"/>
        <dbReference type="Rhea" id="RHEA-COMP:11369"/>
        <dbReference type="Rhea" id="RHEA-COMP:13674"/>
        <dbReference type="ChEBI" id="CHEBI:15378"/>
        <dbReference type="ChEBI" id="CHEBI:57856"/>
        <dbReference type="ChEBI" id="CHEBI:59789"/>
        <dbReference type="ChEBI" id="CHEBI:85452"/>
        <dbReference type="ChEBI" id="CHEBI:137933"/>
        <dbReference type="EC" id="2.1.1.113"/>
    </reaction>
</comment>